<sequence length="154" mass="16692">MKANCLLAFMAFFGESYCQLSEHLKEQTSGVKCLGNFSHVGENLPVFEAYSCQRENDLIIDEPGNGTCPEDVKRFENEVLPLNCVEETLDNTVRNGIPSSADSIPSEKASSDEDTNALNDSESSDGASDVSEQDSQVDPDGDPEDDFSLDGAIE</sequence>
<keyword evidence="4" id="KW-1185">Reference proteome</keyword>
<feature type="compositionally biased region" description="Polar residues" evidence="1">
    <location>
        <begin position="116"/>
        <end position="126"/>
    </location>
</feature>
<feature type="region of interest" description="Disordered" evidence="1">
    <location>
        <begin position="91"/>
        <end position="154"/>
    </location>
</feature>
<gene>
    <name evidence="3" type="ORF">CYNAS_LOCUS11835</name>
</gene>
<proteinExistence type="predicted"/>
<dbReference type="EMBL" id="CATQJL010000223">
    <property type="protein sequence ID" value="CAJ0599852.1"/>
    <property type="molecule type" value="Genomic_DNA"/>
</dbReference>
<evidence type="ECO:0000313" key="4">
    <source>
        <dbReference type="Proteomes" id="UP001176961"/>
    </source>
</evidence>
<dbReference type="AlphaFoldDB" id="A0AA36GWZ9"/>
<protein>
    <submittedName>
        <fullName evidence="3">Uncharacterized protein</fullName>
    </submittedName>
</protein>
<feature type="compositionally biased region" description="Acidic residues" evidence="1">
    <location>
        <begin position="131"/>
        <end position="154"/>
    </location>
</feature>
<comment type="caution">
    <text evidence="3">The sequence shown here is derived from an EMBL/GenBank/DDBJ whole genome shotgun (WGS) entry which is preliminary data.</text>
</comment>
<evidence type="ECO:0000313" key="3">
    <source>
        <dbReference type="EMBL" id="CAJ0599852.1"/>
    </source>
</evidence>
<feature type="signal peptide" evidence="2">
    <location>
        <begin position="1"/>
        <end position="18"/>
    </location>
</feature>
<evidence type="ECO:0000256" key="1">
    <source>
        <dbReference type="SAM" id="MobiDB-lite"/>
    </source>
</evidence>
<feature type="chain" id="PRO_5041258419" evidence="2">
    <location>
        <begin position="19"/>
        <end position="154"/>
    </location>
</feature>
<feature type="compositionally biased region" description="Polar residues" evidence="1">
    <location>
        <begin position="91"/>
        <end position="103"/>
    </location>
</feature>
<dbReference type="Proteomes" id="UP001176961">
    <property type="component" value="Unassembled WGS sequence"/>
</dbReference>
<name>A0AA36GWZ9_CYLNA</name>
<evidence type="ECO:0000256" key="2">
    <source>
        <dbReference type="SAM" id="SignalP"/>
    </source>
</evidence>
<keyword evidence="2" id="KW-0732">Signal</keyword>
<organism evidence="3 4">
    <name type="scientific">Cylicocyclus nassatus</name>
    <name type="common">Nematode worm</name>
    <dbReference type="NCBI Taxonomy" id="53992"/>
    <lineage>
        <taxon>Eukaryota</taxon>
        <taxon>Metazoa</taxon>
        <taxon>Ecdysozoa</taxon>
        <taxon>Nematoda</taxon>
        <taxon>Chromadorea</taxon>
        <taxon>Rhabditida</taxon>
        <taxon>Rhabditina</taxon>
        <taxon>Rhabditomorpha</taxon>
        <taxon>Strongyloidea</taxon>
        <taxon>Strongylidae</taxon>
        <taxon>Cylicocyclus</taxon>
    </lineage>
</organism>
<accession>A0AA36GWZ9</accession>
<reference evidence="3" key="1">
    <citation type="submission" date="2023-07" db="EMBL/GenBank/DDBJ databases">
        <authorList>
            <consortium name="CYATHOMIX"/>
        </authorList>
    </citation>
    <scope>NUCLEOTIDE SEQUENCE</scope>
    <source>
        <strain evidence="3">N/A</strain>
    </source>
</reference>